<reference evidence="1 2" key="1">
    <citation type="submission" date="2018-11" db="EMBL/GenBank/DDBJ databases">
        <title>Genome sequencing of Lautropia sp. KCOM 2505 (= ChDC F240).</title>
        <authorList>
            <person name="Kook J.-K."/>
            <person name="Park S.-N."/>
            <person name="Lim Y.K."/>
        </authorList>
    </citation>
    <scope>NUCLEOTIDE SEQUENCE [LARGE SCALE GENOMIC DNA]</scope>
    <source>
        <strain evidence="1 2">KCOM 2505</strain>
    </source>
</reference>
<evidence type="ECO:0000313" key="2">
    <source>
        <dbReference type="Proteomes" id="UP000270261"/>
    </source>
</evidence>
<sequence>MHPGCHIDNVYLCREPVDFRKSIGGLSALVEQQLQMSPFDDALFVFVNRQRDKIKALYWHRNGFCLWYKRLEKERFAWPALQASQQTCTLSMRELEWLLEGFDLWRNRPHQTLHYQNTV</sequence>
<dbReference type="NCBIfam" id="NF033819">
    <property type="entry name" value="IS66_TnpB"/>
    <property type="match status" value="1"/>
</dbReference>
<gene>
    <name evidence="1" type="ORF">EHV23_01690</name>
</gene>
<keyword evidence="2" id="KW-1185">Reference proteome</keyword>
<evidence type="ECO:0000313" key="1">
    <source>
        <dbReference type="EMBL" id="RRN45002.1"/>
    </source>
</evidence>
<dbReference type="RefSeq" id="WP_125094433.1">
    <property type="nucleotide sequence ID" value="NZ_RRUE01000001.1"/>
</dbReference>
<accession>A0A426FQM6</accession>
<comment type="caution">
    <text evidence="1">The sequence shown here is derived from an EMBL/GenBank/DDBJ whole genome shotgun (WGS) entry which is preliminary data.</text>
</comment>
<dbReference type="Proteomes" id="UP000270261">
    <property type="component" value="Unassembled WGS sequence"/>
</dbReference>
<dbReference type="EMBL" id="RRUE01000001">
    <property type="protein sequence ID" value="RRN45002.1"/>
    <property type="molecule type" value="Genomic_DNA"/>
</dbReference>
<dbReference type="PANTHER" id="PTHR36455:SF1">
    <property type="entry name" value="BLR8292 PROTEIN"/>
    <property type="match status" value="1"/>
</dbReference>
<dbReference type="OrthoDB" id="9801450at2"/>
<name>A0A426FQM6_9BURK</name>
<dbReference type="Pfam" id="PF05717">
    <property type="entry name" value="TnpB_IS66"/>
    <property type="match status" value="1"/>
</dbReference>
<organism evidence="1 2">
    <name type="scientific">Lautropia dentalis</name>
    <dbReference type="NCBI Taxonomy" id="2490857"/>
    <lineage>
        <taxon>Bacteria</taxon>
        <taxon>Pseudomonadati</taxon>
        <taxon>Pseudomonadota</taxon>
        <taxon>Betaproteobacteria</taxon>
        <taxon>Burkholderiales</taxon>
        <taxon>Burkholderiaceae</taxon>
        <taxon>Lautropia</taxon>
    </lineage>
</organism>
<proteinExistence type="predicted"/>
<dbReference type="AlphaFoldDB" id="A0A426FQM6"/>
<dbReference type="PANTHER" id="PTHR36455">
    <property type="match status" value="1"/>
</dbReference>
<dbReference type="InterPro" id="IPR008878">
    <property type="entry name" value="Transposase_IS66_Orf2"/>
</dbReference>
<protein>
    <submittedName>
        <fullName evidence="1">Transposase</fullName>
    </submittedName>
</protein>